<reference evidence="3 4" key="1">
    <citation type="submission" date="2020-08" db="EMBL/GenBank/DDBJ databases">
        <title>Novel species isolated from subtropical streams in China.</title>
        <authorList>
            <person name="Lu H."/>
        </authorList>
    </citation>
    <scope>NUCLEOTIDE SEQUENCE [LARGE SCALE GENOMIC DNA]</scope>
    <source>
        <strain evidence="3 4">NL8W</strain>
    </source>
</reference>
<dbReference type="Pfam" id="PF07007">
    <property type="entry name" value="LprI"/>
    <property type="match status" value="1"/>
</dbReference>
<keyword evidence="1" id="KW-0732">Signal</keyword>
<accession>A0ABR6ZHU3</accession>
<proteinExistence type="predicted"/>
<name>A0ABR6ZHU3_9BURK</name>
<keyword evidence="4" id="KW-1185">Reference proteome</keyword>
<dbReference type="InterPro" id="IPR052755">
    <property type="entry name" value="Lysozyme_Inhibitor_LprI"/>
</dbReference>
<protein>
    <submittedName>
        <fullName evidence="3">DUF1311 domain-containing protein</fullName>
    </submittedName>
</protein>
<dbReference type="Gene3D" id="1.20.1270.180">
    <property type="match status" value="1"/>
</dbReference>
<evidence type="ECO:0000313" key="4">
    <source>
        <dbReference type="Proteomes" id="UP000646911"/>
    </source>
</evidence>
<feature type="domain" description="Lysozyme inhibitor LprI-like N-terminal" evidence="2">
    <location>
        <begin position="24"/>
        <end position="91"/>
    </location>
</feature>
<feature type="chain" id="PRO_5045872087" evidence="1">
    <location>
        <begin position="20"/>
        <end position="240"/>
    </location>
</feature>
<gene>
    <name evidence="3" type="ORF">H8L47_27185</name>
</gene>
<evidence type="ECO:0000313" key="3">
    <source>
        <dbReference type="EMBL" id="MBC3911249.1"/>
    </source>
</evidence>
<organism evidence="3 4">
    <name type="scientific">Undibacterium umbellatum</name>
    <dbReference type="NCBI Taxonomy" id="2762300"/>
    <lineage>
        <taxon>Bacteria</taxon>
        <taxon>Pseudomonadati</taxon>
        <taxon>Pseudomonadota</taxon>
        <taxon>Betaproteobacteria</taxon>
        <taxon>Burkholderiales</taxon>
        <taxon>Oxalobacteraceae</taxon>
        <taxon>Undibacterium</taxon>
    </lineage>
</organism>
<comment type="caution">
    <text evidence="3">The sequence shown here is derived from an EMBL/GenBank/DDBJ whole genome shotgun (WGS) entry which is preliminary data.</text>
</comment>
<evidence type="ECO:0000256" key="1">
    <source>
        <dbReference type="SAM" id="SignalP"/>
    </source>
</evidence>
<dbReference type="Proteomes" id="UP000646911">
    <property type="component" value="Unassembled WGS sequence"/>
</dbReference>
<dbReference type="EMBL" id="JACOFX010000027">
    <property type="protein sequence ID" value="MBC3911249.1"/>
    <property type="molecule type" value="Genomic_DNA"/>
</dbReference>
<dbReference type="PANTHER" id="PTHR37549">
    <property type="entry name" value="LIPOPROTEIN LPRI"/>
    <property type="match status" value="1"/>
</dbReference>
<dbReference type="InterPro" id="IPR009739">
    <property type="entry name" value="LprI-like_N"/>
</dbReference>
<feature type="signal peptide" evidence="1">
    <location>
        <begin position="1"/>
        <end position="19"/>
    </location>
</feature>
<evidence type="ECO:0000259" key="2">
    <source>
        <dbReference type="Pfam" id="PF07007"/>
    </source>
</evidence>
<dbReference type="RefSeq" id="WP_186956958.1">
    <property type="nucleotide sequence ID" value="NZ_JACOFX010000027.1"/>
</dbReference>
<sequence length="240" mass="26114">MRLLFIFALFTTLASTSQAASFDCSKATKPVERMICETGSLSTLDEQLAGAYKSTIKTSRPATGTDTSELLKSSQQRWLRTTRDACKNVQCLENAYVGRIAFLTQWNEDTPANSKLDGNYEFSHNMEFANGKHAIVQDCLAIKSLGNAQAQVNTILVQSNGHNCSLNGKFAMAGNVYSYLPEKGEHDFQNCQIKLTVKQHQIVLSAEGDGCSSRCGAQASFANGASFLRADKSKKACVAD</sequence>
<dbReference type="PANTHER" id="PTHR37549:SF1">
    <property type="entry name" value="LIPOPROTEIN LPRI"/>
    <property type="match status" value="1"/>
</dbReference>